<accession>A0ABU5E3K1</accession>
<name>A0ABU5E3K1_9PROT</name>
<keyword evidence="5" id="KW-0073">Auxin biosynthesis</keyword>
<dbReference type="EMBL" id="JAXCLX010000003">
    <property type="protein sequence ID" value="MDY0873907.1"/>
    <property type="molecule type" value="Genomic_DNA"/>
</dbReference>
<evidence type="ECO:0000259" key="7">
    <source>
        <dbReference type="Pfam" id="PF01593"/>
    </source>
</evidence>
<dbReference type="InterPro" id="IPR036188">
    <property type="entry name" value="FAD/NAD-bd_sf"/>
</dbReference>
<evidence type="ECO:0000256" key="1">
    <source>
        <dbReference type="ARBA" id="ARBA00004814"/>
    </source>
</evidence>
<dbReference type="SUPFAM" id="SSF54373">
    <property type="entry name" value="FAD-linked reductases, C-terminal domain"/>
    <property type="match status" value="1"/>
</dbReference>
<gene>
    <name evidence="8" type="ORF">SMD31_18345</name>
</gene>
<protein>
    <recommendedName>
        <fullName evidence="4">Tryptophan 2-monooxygenase</fullName>
        <ecNumber evidence="3">1.13.12.3</ecNumber>
    </recommendedName>
</protein>
<evidence type="ECO:0000256" key="2">
    <source>
        <dbReference type="ARBA" id="ARBA00005833"/>
    </source>
</evidence>
<dbReference type="PRINTS" id="PR00420">
    <property type="entry name" value="RNGMNOXGNASE"/>
</dbReference>
<dbReference type="InterPro" id="IPR002937">
    <property type="entry name" value="Amino_oxidase"/>
</dbReference>
<dbReference type="Gene3D" id="3.50.50.60">
    <property type="entry name" value="FAD/NAD(P)-binding domain"/>
    <property type="match status" value="1"/>
</dbReference>
<dbReference type="EC" id="1.13.12.3" evidence="3"/>
<comment type="pathway">
    <text evidence="1">Plant hormone metabolism; auxin biosynthesis.</text>
</comment>
<dbReference type="RefSeq" id="WP_320502378.1">
    <property type="nucleotide sequence ID" value="NZ_JAXCLX010000003.1"/>
</dbReference>
<dbReference type="InterPro" id="IPR050281">
    <property type="entry name" value="Flavin_monoamine_oxidase"/>
</dbReference>
<comment type="similarity">
    <text evidence="2">Belongs to the tryptophan 2-monooxygenase family.</text>
</comment>
<evidence type="ECO:0000256" key="5">
    <source>
        <dbReference type="ARBA" id="ARBA00023070"/>
    </source>
</evidence>
<feature type="domain" description="Amine oxidase" evidence="7">
    <location>
        <begin position="12"/>
        <end position="76"/>
    </location>
</feature>
<proteinExistence type="inferred from homology"/>
<organism evidence="8 9">
    <name type="scientific">Dongia rigui</name>
    <dbReference type="NCBI Taxonomy" id="940149"/>
    <lineage>
        <taxon>Bacteria</taxon>
        <taxon>Pseudomonadati</taxon>
        <taxon>Pseudomonadota</taxon>
        <taxon>Alphaproteobacteria</taxon>
        <taxon>Rhodospirillales</taxon>
        <taxon>Dongiaceae</taxon>
        <taxon>Dongia</taxon>
    </lineage>
</organism>
<dbReference type="Proteomes" id="UP001271769">
    <property type="component" value="Unassembled WGS sequence"/>
</dbReference>
<evidence type="ECO:0000256" key="6">
    <source>
        <dbReference type="ARBA" id="ARBA00047321"/>
    </source>
</evidence>
<comment type="caution">
    <text evidence="8">The sequence shown here is derived from an EMBL/GenBank/DDBJ whole genome shotgun (WGS) entry which is preliminary data.</text>
</comment>
<dbReference type="PANTHER" id="PTHR10742">
    <property type="entry name" value="FLAVIN MONOAMINE OXIDASE"/>
    <property type="match status" value="1"/>
</dbReference>
<dbReference type="GO" id="GO:0016491">
    <property type="term" value="F:oxidoreductase activity"/>
    <property type="evidence" value="ECO:0007669"/>
    <property type="project" value="UniProtKB-KW"/>
</dbReference>
<dbReference type="SUPFAM" id="SSF51905">
    <property type="entry name" value="FAD/NAD(P)-binding domain"/>
    <property type="match status" value="1"/>
</dbReference>
<feature type="domain" description="Amine oxidase" evidence="7">
    <location>
        <begin position="163"/>
        <end position="401"/>
    </location>
</feature>
<evidence type="ECO:0000256" key="4">
    <source>
        <dbReference type="ARBA" id="ARBA00017871"/>
    </source>
</evidence>
<evidence type="ECO:0000313" key="9">
    <source>
        <dbReference type="Proteomes" id="UP001271769"/>
    </source>
</evidence>
<keyword evidence="9" id="KW-1185">Reference proteome</keyword>
<evidence type="ECO:0000256" key="3">
    <source>
        <dbReference type="ARBA" id="ARBA00012535"/>
    </source>
</evidence>
<dbReference type="Pfam" id="PF01593">
    <property type="entry name" value="Amino_oxidase"/>
    <property type="match status" value="2"/>
</dbReference>
<evidence type="ECO:0000313" key="8">
    <source>
        <dbReference type="EMBL" id="MDY0873907.1"/>
    </source>
</evidence>
<reference evidence="8 9" key="1">
    <citation type="journal article" date="2013" name="Antonie Van Leeuwenhoek">
        <title>Dongia rigui sp. nov., isolated from freshwater of a large wetland in Korea.</title>
        <authorList>
            <person name="Baik K.S."/>
            <person name="Hwang Y.M."/>
            <person name="Choi J.S."/>
            <person name="Kwon J."/>
            <person name="Seong C.N."/>
        </authorList>
    </citation>
    <scope>NUCLEOTIDE SEQUENCE [LARGE SCALE GENOMIC DNA]</scope>
    <source>
        <strain evidence="8 9">04SU4-P</strain>
    </source>
</reference>
<sequence>MSRIAIIGGGAAGIAAARCLAEHGKDYVLLEAKPFTGGRCVTDHATLGAPIDLGAHWLHSPALNPLVGYADRLGIRYSRAALAGRYSRNGAWLNAKEQAACETYVEECFARIAACDGDVAISALFPDTNSPWHDVFLAEQGAKQGVAAATSSSRDFANYVWEGDDCPVTDGFGTLLSQLADGLNIRVDTPVNRIDWSGRDIKLTTPDGILVAQRIILATSTAILHDGIEFAPALPDWKRRAIADLPLGSCNKVALRFSRPVFGDCPPSLILPLRGAHEAVEIVVRESDLEIATCLFNGPFAKELAAAGHPAMANYALERLSEIFGSDVKQASMPQYIIADWDHDLHIRGCYAAARVGRADARAELARPIDDRLFFAGEACSTNYMGDVHGAWFSGIAAAEAASA</sequence>
<dbReference type="Gene3D" id="3.90.660.10">
    <property type="match status" value="1"/>
</dbReference>
<comment type="catalytic activity">
    <reaction evidence="6">
        <text>L-tryptophan + O2 = indole-3-acetamide + CO2 + H2O</text>
        <dbReference type="Rhea" id="RHEA:16165"/>
        <dbReference type="ChEBI" id="CHEBI:15377"/>
        <dbReference type="ChEBI" id="CHEBI:15379"/>
        <dbReference type="ChEBI" id="CHEBI:16031"/>
        <dbReference type="ChEBI" id="CHEBI:16526"/>
        <dbReference type="ChEBI" id="CHEBI:57912"/>
        <dbReference type="EC" id="1.13.12.3"/>
    </reaction>
</comment>
<dbReference type="PANTHER" id="PTHR10742:SF410">
    <property type="entry name" value="LYSINE-SPECIFIC HISTONE DEMETHYLASE 2"/>
    <property type="match status" value="1"/>
</dbReference>
<keyword evidence="8" id="KW-0560">Oxidoreductase</keyword>